<protein>
    <submittedName>
        <fullName evidence="3">Antirestriction protein</fullName>
    </submittedName>
</protein>
<dbReference type="RefSeq" id="WP_189506419.1">
    <property type="nucleotide sequence ID" value="NZ_BMZQ01000003.1"/>
</dbReference>
<organism evidence="3 4">
    <name type="scientific">Tianweitania populi</name>
    <dbReference type="NCBI Taxonomy" id="1607949"/>
    <lineage>
        <taxon>Bacteria</taxon>
        <taxon>Pseudomonadati</taxon>
        <taxon>Pseudomonadota</taxon>
        <taxon>Alphaproteobacteria</taxon>
        <taxon>Hyphomicrobiales</taxon>
        <taxon>Phyllobacteriaceae</taxon>
        <taxon>Tianweitania</taxon>
    </lineage>
</organism>
<evidence type="ECO:0000313" key="4">
    <source>
        <dbReference type="Proteomes" id="UP000630142"/>
    </source>
</evidence>
<accession>A0A8J3GMV4</accession>
<feature type="domain" description="N-terminal" evidence="1">
    <location>
        <begin position="5"/>
        <end position="122"/>
    </location>
</feature>
<dbReference type="Pfam" id="PF18818">
    <property type="entry name" value="MPTase-PolyVal"/>
    <property type="match status" value="1"/>
</dbReference>
<dbReference type="Proteomes" id="UP000630142">
    <property type="component" value="Unassembled WGS sequence"/>
</dbReference>
<dbReference type="GO" id="GO:0003697">
    <property type="term" value="F:single-stranded DNA binding"/>
    <property type="evidence" value="ECO:0007669"/>
    <property type="project" value="InterPro"/>
</dbReference>
<reference evidence="3" key="2">
    <citation type="submission" date="2020-09" db="EMBL/GenBank/DDBJ databases">
        <authorList>
            <person name="Sun Q."/>
            <person name="Kim S."/>
        </authorList>
    </citation>
    <scope>NUCLEOTIDE SEQUENCE</scope>
    <source>
        <strain evidence="3">KCTC 42249</strain>
    </source>
</reference>
<keyword evidence="4" id="KW-1185">Reference proteome</keyword>
<reference evidence="3" key="1">
    <citation type="journal article" date="2014" name="Int. J. Syst. Evol. Microbiol.">
        <title>Complete genome sequence of Corynebacterium casei LMG S-19264T (=DSM 44701T), isolated from a smear-ripened cheese.</title>
        <authorList>
            <consortium name="US DOE Joint Genome Institute (JGI-PGF)"/>
            <person name="Walter F."/>
            <person name="Albersmeier A."/>
            <person name="Kalinowski J."/>
            <person name="Ruckert C."/>
        </authorList>
    </citation>
    <scope>NUCLEOTIDE SEQUENCE</scope>
    <source>
        <strain evidence="3">KCTC 42249</strain>
    </source>
</reference>
<gene>
    <name evidence="3" type="primary">ardC</name>
    <name evidence="3" type="ORF">GCM10016234_34760</name>
</gene>
<dbReference type="Pfam" id="PF08401">
    <property type="entry name" value="ArdcN"/>
    <property type="match status" value="1"/>
</dbReference>
<dbReference type="InterPro" id="IPR041459">
    <property type="entry name" value="MPTase-PolyVal"/>
</dbReference>
<dbReference type="PIRSF" id="PIRSF037112">
    <property type="entry name" value="Antirestriction_ArdC"/>
    <property type="match status" value="1"/>
</dbReference>
<dbReference type="InterPro" id="IPR013610">
    <property type="entry name" value="ArdC_N"/>
</dbReference>
<dbReference type="AlphaFoldDB" id="A0A8J3GMV4"/>
<dbReference type="EMBL" id="BMZQ01000003">
    <property type="protein sequence ID" value="GHD21274.1"/>
    <property type="molecule type" value="Genomic_DNA"/>
</dbReference>
<dbReference type="InterPro" id="IPR017113">
    <property type="entry name" value="Antirestriction_ArdC"/>
</dbReference>
<comment type="caution">
    <text evidence="3">The sequence shown here is derived from an EMBL/GenBank/DDBJ whole genome shotgun (WGS) entry which is preliminary data.</text>
</comment>
<sequence length="288" mass="32474">MSERKDIYQQITNRIIQQLENGVRPWLRPWETNGLPVRPTRSTGEPYRGINVLVLWDAASQAGYSSPYWFTFKQALALNACVKKGERGTFVVYAGSMEKTEQSETGEDIERRIPFLKSYAVFNAEQIEGLDAKYYPVAPEPKATGERLAQVDRFVENTGVDLRHGGNRAFYNGGLDFVQMPNFEQFSTPEGYAATLCHEVVHWSGHEARLNRTFGKRFGDQAYAREELVAEIGSAFLGVDLGVSIEPREDHAAYLESWLKCLKEDKRAIFQAASAAERAAGFLHDLQP</sequence>
<evidence type="ECO:0000259" key="1">
    <source>
        <dbReference type="Pfam" id="PF08401"/>
    </source>
</evidence>
<proteinExistence type="predicted"/>
<name>A0A8J3GMV4_9HYPH</name>
<evidence type="ECO:0000259" key="2">
    <source>
        <dbReference type="Pfam" id="PF18818"/>
    </source>
</evidence>
<evidence type="ECO:0000313" key="3">
    <source>
        <dbReference type="EMBL" id="GHD21274.1"/>
    </source>
</evidence>
<feature type="domain" description="Polyvalent protein metallopeptidase" evidence="2">
    <location>
        <begin position="150"/>
        <end position="274"/>
    </location>
</feature>